<keyword evidence="3 7" id="KW-0560">Oxidoreductase</keyword>
<evidence type="ECO:0000313" key="7">
    <source>
        <dbReference type="EMBL" id="MBC9246203.1"/>
    </source>
</evidence>
<dbReference type="GO" id="GO:0016020">
    <property type="term" value="C:membrane"/>
    <property type="evidence" value="ECO:0007669"/>
    <property type="project" value="InterPro"/>
</dbReference>
<dbReference type="RefSeq" id="WP_187792642.1">
    <property type="nucleotide sequence ID" value="NZ_JACOQL010000002.1"/>
</dbReference>
<evidence type="ECO:0000256" key="4">
    <source>
        <dbReference type="SAM" id="MobiDB-lite"/>
    </source>
</evidence>
<dbReference type="NCBIfam" id="TIGR03074">
    <property type="entry name" value="PQQ_membr_DH"/>
    <property type="match status" value="1"/>
</dbReference>
<evidence type="ECO:0000256" key="3">
    <source>
        <dbReference type="ARBA" id="ARBA00023002"/>
    </source>
</evidence>
<protein>
    <submittedName>
        <fullName evidence="7">Membrane-bound PQQ-dependent dehydrogenase, glucose/quinate/shikimate family</fullName>
        <ecNumber evidence="7">1.1.-.-</ecNumber>
    </submittedName>
</protein>
<dbReference type="SUPFAM" id="SSF50998">
    <property type="entry name" value="Quinoprotein alcohol dehydrogenase-like"/>
    <property type="match status" value="1"/>
</dbReference>
<dbReference type="GO" id="GO:0048038">
    <property type="term" value="F:quinone binding"/>
    <property type="evidence" value="ECO:0007669"/>
    <property type="project" value="InterPro"/>
</dbReference>
<evidence type="ECO:0000256" key="5">
    <source>
        <dbReference type="SAM" id="Phobius"/>
    </source>
</evidence>
<keyword evidence="5" id="KW-0472">Membrane</keyword>
<feature type="domain" description="Pyrrolo-quinoline quinone repeat" evidence="6">
    <location>
        <begin position="322"/>
        <end position="800"/>
    </location>
</feature>
<evidence type="ECO:0000256" key="1">
    <source>
        <dbReference type="ARBA" id="ARBA00001931"/>
    </source>
</evidence>
<feature type="region of interest" description="Disordered" evidence="4">
    <location>
        <begin position="557"/>
        <end position="583"/>
    </location>
</feature>
<dbReference type="Pfam" id="PF01011">
    <property type="entry name" value="PQQ"/>
    <property type="match status" value="2"/>
</dbReference>
<feature type="domain" description="Pyrrolo-quinoline quinone repeat" evidence="6">
    <location>
        <begin position="157"/>
        <end position="265"/>
    </location>
</feature>
<reference evidence="7" key="1">
    <citation type="submission" date="2020-08" db="EMBL/GenBank/DDBJ databases">
        <title>Paracoccus amoyensis sp. nov., isolated from the surface seawater at coast of Xiamen, Fujian.</title>
        <authorList>
            <person name="Lyu L."/>
        </authorList>
    </citation>
    <scope>NUCLEOTIDE SEQUENCE</scope>
    <source>
        <strain evidence="7">11-3</strain>
    </source>
</reference>
<accession>A0A926JCW2</accession>
<dbReference type="CDD" id="cd10280">
    <property type="entry name" value="PQQ_mGDH"/>
    <property type="match status" value="1"/>
</dbReference>
<feature type="transmembrane region" description="Helical" evidence="5">
    <location>
        <begin position="76"/>
        <end position="95"/>
    </location>
</feature>
<keyword evidence="5" id="KW-0812">Transmembrane</keyword>
<organism evidence="7 8">
    <name type="scientific">Paracoccus amoyensis</name>
    <dbReference type="NCBI Taxonomy" id="2760093"/>
    <lineage>
        <taxon>Bacteria</taxon>
        <taxon>Pseudomonadati</taxon>
        <taxon>Pseudomonadota</taxon>
        <taxon>Alphaproteobacteria</taxon>
        <taxon>Rhodobacterales</taxon>
        <taxon>Paracoccaceae</taxon>
        <taxon>Paracoccus</taxon>
    </lineage>
</organism>
<keyword evidence="5" id="KW-1133">Transmembrane helix</keyword>
<dbReference type="AlphaFoldDB" id="A0A926JCW2"/>
<evidence type="ECO:0000259" key="6">
    <source>
        <dbReference type="Pfam" id="PF01011"/>
    </source>
</evidence>
<dbReference type="GO" id="GO:0008876">
    <property type="term" value="F:quinoprotein glucose dehydrogenase activity"/>
    <property type="evidence" value="ECO:0007669"/>
    <property type="project" value="TreeGrafter"/>
</dbReference>
<dbReference type="PANTHER" id="PTHR32303:SF4">
    <property type="entry name" value="QUINOPROTEIN GLUCOSE DEHYDROGENASE"/>
    <property type="match status" value="1"/>
</dbReference>
<name>A0A926JCW2_9RHOB</name>
<evidence type="ECO:0000256" key="2">
    <source>
        <dbReference type="ARBA" id="ARBA00008156"/>
    </source>
</evidence>
<feature type="transmembrane region" description="Helical" evidence="5">
    <location>
        <begin position="27"/>
        <end position="47"/>
    </location>
</feature>
<sequence>MRILLSLLFAIIGAVLAVGGVRLAMLGGSPFFVAFGVVMLVTAVLIFKRSIAARWLYALLLIGLAIWSYSEVGYDWWPLASRMGMFLILGLLLLLPYGVGERRFERAWLPLFLVTGVIGLGTLGSLTQDNHSIVGELPTEVANATPDMGPVAGDEDWVAYGRTQYGQRFSPLDKITPENVTQLEAAWSYQTGDVKLPGDSGEFTYQATPIKIGDTLYLCTPHNWAIALDADTGAEKWVYKADIKPDANRQHQTCRGVSYWPGDDSVPTPAPAADTEATDVATDPAQADGGTTAAVEPAAPAIPAARVVHPATPASSNVSDVTGTCETRIFMPTSDAHLLALDPETGELCPEFGDKGSLNLMHNMPYQQDGYYYSTSPPVIVGNTLVIAGAVNDNYNVDEPSGVVRAYDTRDGRLLWNWDSGNPTETAPFDVNNPDQVYATSSPNSWAPLSADPTLGMVYLPMGNRTPDQLGMYRTEAVETYATSVTALDLATGQVRWVHQFVHHDLWDMDTPAQPTLVDLDMPDGRVPALVQPTKQGDVYVLNRETGEPILPVSEVEVSTETIPEDHASPTQPESSLSFNPEPLTEASMWGATAIDQMLCRIAFREHRYEGRYTPPSLQGTIVYPGNFGVFNWGGVAVDPRRQVMFGMPLQLAFTSKLIPQEQLGDVQTNVGEQGVNSNEGAPYAVEMGPFLSPLGIPCQSPPWGYVAGADLRTGEIVWKHKNGTTLGMTPDPIALPLGMPGIGGPMITGGGVVFMGAATDDFLRAYDLTTGTELWKARLPAGGQATPMTYLDSEGRQMVVLVAGGHGSIGTKLGDYVQAWRLPAQ</sequence>
<dbReference type="InterPro" id="IPR018391">
    <property type="entry name" value="PQQ_b-propeller_rpt"/>
</dbReference>
<dbReference type="Proteomes" id="UP000608594">
    <property type="component" value="Unassembled WGS sequence"/>
</dbReference>
<comment type="similarity">
    <text evidence="2">Belongs to the bacterial PQQ dehydrogenase family.</text>
</comment>
<keyword evidence="8" id="KW-1185">Reference proteome</keyword>
<dbReference type="EMBL" id="JACOQL010000002">
    <property type="protein sequence ID" value="MBC9246203.1"/>
    <property type="molecule type" value="Genomic_DNA"/>
</dbReference>
<gene>
    <name evidence="7" type="ORF">H4P12_05630</name>
</gene>
<dbReference type="EC" id="1.1.-.-" evidence="7"/>
<feature type="transmembrane region" description="Helical" evidence="5">
    <location>
        <begin position="54"/>
        <end position="70"/>
    </location>
</feature>
<dbReference type="InterPro" id="IPR017511">
    <property type="entry name" value="PQQ_mDH"/>
</dbReference>
<feature type="region of interest" description="Disordered" evidence="4">
    <location>
        <begin position="258"/>
        <end position="278"/>
    </location>
</feature>
<dbReference type="InterPro" id="IPR002372">
    <property type="entry name" value="PQQ_rpt_dom"/>
</dbReference>
<comment type="caution">
    <text evidence="7">The sequence shown here is derived from an EMBL/GenBank/DDBJ whole genome shotgun (WGS) entry which is preliminary data.</text>
</comment>
<evidence type="ECO:0000313" key="8">
    <source>
        <dbReference type="Proteomes" id="UP000608594"/>
    </source>
</evidence>
<dbReference type="PANTHER" id="PTHR32303">
    <property type="entry name" value="QUINOPROTEIN ALCOHOL DEHYDROGENASE (CYTOCHROME C)"/>
    <property type="match status" value="1"/>
</dbReference>
<comment type="cofactor">
    <cofactor evidence="1">
        <name>pyrroloquinoline quinone</name>
        <dbReference type="ChEBI" id="CHEBI:58442"/>
    </cofactor>
</comment>
<feature type="compositionally biased region" description="Polar residues" evidence="4">
    <location>
        <begin position="569"/>
        <end position="579"/>
    </location>
</feature>
<proteinExistence type="inferred from homology"/>
<dbReference type="SMART" id="SM00564">
    <property type="entry name" value="PQQ"/>
    <property type="match status" value="5"/>
</dbReference>
<dbReference type="Gene3D" id="2.140.10.10">
    <property type="entry name" value="Quinoprotein alcohol dehydrogenase-like superfamily"/>
    <property type="match status" value="2"/>
</dbReference>
<feature type="transmembrane region" description="Helical" evidence="5">
    <location>
        <begin position="107"/>
        <end position="126"/>
    </location>
</feature>
<dbReference type="InterPro" id="IPR011047">
    <property type="entry name" value="Quinoprotein_ADH-like_sf"/>
</dbReference>